<keyword evidence="4" id="KW-1185">Reference proteome</keyword>
<dbReference type="SMART" id="SM00448">
    <property type="entry name" value="REC"/>
    <property type="match status" value="1"/>
</dbReference>
<organism evidence="3 4">
    <name type="scientific">Deinococcus malanensis</name>
    <dbReference type="NCBI Taxonomy" id="1706855"/>
    <lineage>
        <taxon>Bacteria</taxon>
        <taxon>Thermotogati</taxon>
        <taxon>Deinococcota</taxon>
        <taxon>Deinococci</taxon>
        <taxon>Deinococcales</taxon>
        <taxon>Deinococcaceae</taxon>
        <taxon>Deinococcus</taxon>
    </lineage>
</organism>
<dbReference type="Gene3D" id="3.40.50.2300">
    <property type="match status" value="1"/>
</dbReference>
<evidence type="ECO:0000256" key="1">
    <source>
        <dbReference type="PROSITE-ProRule" id="PRU00169"/>
    </source>
</evidence>
<protein>
    <submittedName>
        <fullName evidence="3">Response regulator</fullName>
    </submittedName>
</protein>
<dbReference type="PROSITE" id="PS50110">
    <property type="entry name" value="RESPONSE_REGULATORY"/>
    <property type="match status" value="1"/>
</dbReference>
<dbReference type="SUPFAM" id="SSF52172">
    <property type="entry name" value="CheY-like"/>
    <property type="match status" value="1"/>
</dbReference>
<dbReference type="RefSeq" id="WP_189010474.1">
    <property type="nucleotide sequence ID" value="NZ_BMPP01000015.1"/>
</dbReference>
<dbReference type="InterPro" id="IPR052893">
    <property type="entry name" value="TCS_response_regulator"/>
</dbReference>
<dbReference type="CDD" id="cd17557">
    <property type="entry name" value="REC_Rcp-like"/>
    <property type="match status" value="1"/>
</dbReference>
<dbReference type="PANTHER" id="PTHR44520:SF2">
    <property type="entry name" value="RESPONSE REGULATOR RCP1"/>
    <property type="match status" value="1"/>
</dbReference>
<proteinExistence type="predicted"/>
<feature type="domain" description="Response regulatory" evidence="2">
    <location>
        <begin position="6"/>
        <end position="127"/>
    </location>
</feature>
<accession>A0ABQ2EZJ8</accession>
<feature type="modified residue" description="4-aspartylphosphate" evidence="1">
    <location>
        <position position="60"/>
    </location>
</feature>
<name>A0ABQ2EZJ8_9DEIO</name>
<dbReference type="InterPro" id="IPR001789">
    <property type="entry name" value="Sig_transdc_resp-reg_receiver"/>
</dbReference>
<evidence type="ECO:0000313" key="4">
    <source>
        <dbReference type="Proteomes" id="UP000647587"/>
    </source>
</evidence>
<gene>
    <name evidence="3" type="ORF">GCM10008955_31500</name>
</gene>
<comment type="caution">
    <text evidence="3">The sequence shown here is derived from an EMBL/GenBank/DDBJ whole genome shotgun (WGS) entry which is preliminary data.</text>
</comment>
<dbReference type="EMBL" id="BMPP01000015">
    <property type="protein sequence ID" value="GGK35306.1"/>
    <property type="molecule type" value="Genomic_DNA"/>
</dbReference>
<keyword evidence="1" id="KW-0597">Phosphoprotein</keyword>
<evidence type="ECO:0000313" key="3">
    <source>
        <dbReference type="EMBL" id="GGK35306.1"/>
    </source>
</evidence>
<sequence>MVQRLHLLLVEDSTADLFLAQEVFEAHKDRLLVTTHQNGADAVAFLKQPPERLPDVVLMDLHMPGLNGIDVLKIIKADPALAHLPVVLMSGSAKPAEVVEAYQLQASAFLIKAPGFPQQMTAFVTYWLQAQVTSPSS</sequence>
<reference evidence="4" key="1">
    <citation type="journal article" date="2019" name="Int. J. Syst. Evol. Microbiol.">
        <title>The Global Catalogue of Microorganisms (GCM) 10K type strain sequencing project: providing services to taxonomists for standard genome sequencing and annotation.</title>
        <authorList>
            <consortium name="The Broad Institute Genomics Platform"/>
            <consortium name="The Broad Institute Genome Sequencing Center for Infectious Disease"/>
            <person name="Wu L."/>
            <person name="Ma J."/>
        </authorList>
    </citation>
    <scope>NUCLEOTIDE SEQUENCE [LARGE SCALE GENOMIC DNA]</scope>
    <source>
        <strain evidence="4">JCM 30331</strain>
    </source>
</reference>
<evidence type="ECO:0000259" key="2">
    <source>
        <dbReference type="PROSITE" id="PS50110"/>
    </source>
</evidence>
<dbReference type="Proteomes" id="UP000647587">
    <property type="component" value="Unassembled WGS sequence"/>
</dbReference>
<dbReference type="Pfam" id="PF00072">
    <property type="entry name" value="Response_reg"/>
    <property type="match status" value="1"/>
</dbReference>
<dbReference type="PANTHER" id="PTHR44520">
    <property type="entry name" value="RESPONSE REGULATOR RCP1-RELATED"/>
    <property type="match status" value="1"/>
</dbReference>
<dbReference type="InterPro" id="IPR011006">
    <property type="entry name" value="CheY-like_superfamily"/>
</dbReference>